<dbReference type="InterPro" id="IPR036411">
    <property type="entry name" value="TorD-like_sf"/>
</dbReference>
<name>A0ABU9EUY9_LIMFS</name>
<gene>
    <name evidence="1" type="ORF">AAEJ74_23170</name>
</gene>
<comment type="caution">
    <text evidence="1">The sequence shown here is derived from an EMBL/GenBank/DDBJ whole genome shotgun (WGS) entry which is preliminary data.</text>
</comment>
<reference evidence="1 2" key="1">
    <citation type="journal article" date="2024" name="Front. Microbiol.">
        <title>Transcriptomic insights into the dominance of two phototrophs throughout the water column of a tropical hypersaline-alkaline crater lake (Dziani Dzaha, Mayotte).</title>
        <authorList>
            <person name="Duperron S."/>
            <person name="Halary S."/>
            <person name="Bouly J.-P."/>
            <person name="Roussel T."/>
            <person name="Hugoni M."/>
            <person name="Bruto M."/>
            <person name="Oger P."/>
            <person name="Duval C."/>
            <person name="Woo A."/>
            <person name="Jezequiel D."/>
            <person name="Ader M."/>
            <person name="Leboulanger C."/>
            <person name="Agogue H."/>
            <person name="Grossi V."/>
            <person name="Trousselier M."/>
            <person name="Bernard C."/>
        </authorList>
    </citation>
    <scope>NUCLEOTIDE SEQUENCE [LARGE SCALE GENOMIC DNA]</scope>
    <source>
        <strain evidence="1 2">PMC 851.14</strain>
    </source>
</reference>
<protein>
    <submittedName>
        <fullName evidence="1">Nitrate reductase</fullName>
    </submittedName>
</protein>
<accession>A0ABU9EUY9</accession>
<evidence type="ECO:0000313" key="2">
    <source>
        <dbReference type="Proteomes" id="UP001387447"/>
    </source>
</evidence>
<dbReference type="EMBL" id="JBBWYZ010000023">
    <property type="protein sequence ID" value="MEK9514480.1"/>
    <property type="molecule type" value="Genomic_DNA"/>
</dbReference>
<keyword evidence="2" id="KW-1185">Reference proteome</keyword>
<dbReference type="RefSeq" id="WP_006621977.1">
    <property type="nucleotide sequence ID" value="NZ_JBBWYZ010000023.1"/>
</dbReference>
<proteinExistence type="predicted"/>
<sequence length="57" mass="6620">MTQTYPNVEPFLADFVQFLQNTPTPNLEEIYTSTFDLNPTCYPYLGYQLFGDGYQRG</sequence>
<dbReference type="SUPFAM" id="SSF89155">
    <property type="entry name" value="TorD-like"/>
    <property type="match status" value="1"/>
</dbReference>
<evidence type="ECO:0000313" key="1">
    <source>
        <dbReference type="EMBL" id="MEK9514480.1"/>
    </source>
</evidence>
<dbReference type="Proteomes" id="UP001387447">
    <property type="component" value="Unassembled WGS sequence"/>
</dbReference>
<organism evidence="1 2">
    <name type="scientific">Limnospira fusiformis PMC 851.14</name>
    <dbReference type="NCBI Taxonomy" id="2219512"/>
    <lineage>
        <taxon>Bacteria</taxon>
        <taxon>Bacillati</taxon>
        <taxon>Cyanobacteriota</taxon>
        <taxon>Cyanophyceae</taxon>
        <taxon>Oscillatoriophycideae</taxon>
        <taxon>Oscillatoriales</taxon>
        <taxon>Sirenicapillariaceae</taxon>
        <taxon>Limnospira</taxon>
    </lineage>
</organism>